<name>A0A845AVN2_9SPHN</name>
<dbReference type="Proteomes" id="UP000431922">
    <property type="component" value="Unassembled WGS sequence"/>
</dbReference>
<protein>
    <submittedName>
        <fullName evidence="2">Uncharacterized protein</fullName>
    </submittedName>
</protein>
<gene>
    <name evidence="2" type="ORF">GRI65_01220</name>
</gene>
<keyword evidence="1" id="KW-1133">Transmembrane helix</keyword>
<feature type="transmembrane region" description="Helical" evidence="1">
    <location>
        <begin position="48"/>
        <end position="66"/>
    </location>
</feature>
<dbReference type="OrthoDB" id="9813621at2"/>
<feature type="transmembrane region" description="Helical" evidence="1">
    <location>
        <begin position="130"/>
        <end position="148"/>
    </location>
</feature>
<feature type="transmembrane region" description="Helical" evidence="1">
    <location>
        <begin position="154"/>
        <end position="173"/>
    </location>
</feature>
<dbReference type="RefSeq" id="WP_160754720.1">
    <property type="nucleotide sequence ID" value="NZ_WTYL01000001.1"/>
</dbReference>
<comment type="caution">
    <text evidence="2">The sequence shown here is derived from an EMBL/GenBank/DDBJ whole genome shotgun (WGS) entry which is preliminary data.</text>
</comment>
<sequence length="183" mass="19701">MNNNSAKPARSQLNPWRMLGWGTIAGLIALPAIAMQFTSKVNWTGEDFVFAILMLGGVGLAFEMAVRASGSWAYRGGVAVALGAGLVMLWINAAVGIVGNEDRLINLWFNLIPLLALFGAIGARFKARGMAAAMFATAAAQMMVGVIIHLQGEFAWVFVLVWTAGWLLSAWLFRKAVRQTEAS</sequence>
<feature type="transmembrane region" description="Helical" evidence="1">
    <location>
        <begin position="78"/>
        <end position="99"/>
    </location>
</feature>
<proteinExistence type="predicted"/>
<accession>A0A845AVN2</accession>
<evidence type="ECO:0000313" key="2">
    <source>
        <dbReference type="EMBL" id="MXP43071.1"/>
    </source>
</evidence>
<dbReference type="AlphaFoldDB" id="A0A845AVN2"/>
<keyword evidence="1" id="KW-0472">Membrane</keyword>
<keyword evidence="3" id="KW-1185">Reference proteome</keyword>
<keyword evidence="1" id="KW-0812">Transmembrane</keyword>
<feature type="transmembrane region" description="Helical" evidence="1">
    <location>
        <begin position="18"/>
        <end position="36"/>
    </location>
</feature>
<dbReference type="EMBL" id="WTYL01000001">
    <property type="protein sequence ID" value="MXP43071.1"/>
    <property type="molecule type" value="Genomic_DNA"/>
</dbReference>
<evidence type="ECO:0000313" key="3">
    <source>
        <dbReference type="Proteomes" id="UP000431922"/>
    </source>
</evidence>
<evidence type="ECO:0000256" key="1">
    <source>
        <dbReference type="SAM" id="Phobius"/>
    </source>
</evidence>
<feature type="transmembrane region" description="Helical" evidence="1">
    <location>
        <begin position="105"/>
        <end position="123"/>
    </location>
</feature>
<organism evidence="2 3">
    <name type="scientific">Allopontixanthobacter sediminis</name>
    <dbReference type="NCBI Taxonomy" id="1689985"/>
    <lineage>
        <taxon>Bacteria</taxon>
        <taxon>Pseudomonadati</taxon>
        <taxon>Pseudomonadota</taxon>
        <taxon>Alphaproteobacteria</taxon>
        <taxon>Sphingomonadales</taxon>
        <taxon>Erythrobacteraceae</taxon>
        <taxon>Allopontixanthobacter</taxon>
    </lineage>
</organism>
<reference evidence="2 3" key="1">
    <citation type="submission" date="2019-12" db="EMBL/GenBank/DDBJ databases">
        <title>Genomic-based taxomic classification of the family Erythrobacteraceae.</title>
        <authorList>
            <person name="Xu L."/>
        </authorList>
    </citation>
    <scope>NUCLEOTIDE SEQUENCE [LARGE SCALE GENOMIC DNA]</scope>
    <source>
        <strain evidence="2 3">KCTC 42453</strain>
    </source>
</reference>